<feature type="domain" description="Aminoglycoside phosphotransferase" evidence="3">
    <location>
        <begin position="330"/>
        <end position="539"/>
    </location>
</feature>
<dbReference type="Gene3D" id="3.30.200.20">
    <property type="entry name" value="Phosphorylase Kinase, domain 1"/>
    <property type="match status" value="1"/>
</dbReference>
<dbReference type="Gene3D" id="3.90.550.10">
    <property type="entry name" value="Spore Coat Polysaccharide Biosynthesis Protein SpsA, Chain A"/>
    <property type="match status" value="1"/>
</dbReference>
<feature type="domain" description="MobA-like NTP transferase" evidence="5">
    <location>
        <begin position="80"/>
        <end position="156"/>
    </location>
</feature>
<evidence type="ECO:0000313" key="6">
    <source>
        <dbReference type="EMBL" id="RRD23653.1"/>
    </source>
</evidence>
<dbReference type="OrthoDB" id="179763at2"/>
<protein>
    <submittedName>
        <fullName evidence="6">MarR family transcriptional regulator</fullName>
    </submittedName>
</protein>
<comment type="caution">
    <text evidence="6">The sequence shown here is derived from an EMBL/GenBank/DDBJ whole genome shotgun (WGS) entry which is preliminary data.</text>
</comment>
<gene>
    <name evidence="6" type="ORF">EII10_11780</name>
</gene>
<dbReference type="InterPro" id="IPR036388">
    <property type="entry name" value="WH-like_DNA-bd_sf"/>
</dbReference>
<evidence type="ECO:0000259" key="4">
    <source>
        <dbReference type="Pfam" id="PF12802"/>
    </source>
</evidence>
<dbReference type="InterPro" id="IPR000835">
    <property type="entry name" value="HTH_MarR-typ"/>
</dbReference>
<dbReference type="PANTHER" id="PTHR43584">
    <property type="entry name" value="NUCLEOTIDYL TRANSFERASE"/>
    <property type="match status" value="1"/>
</dbReference>
<keyword evidence="2" id="KW-0548">Nucleotidyltransferase</keyword>
<dbReference type="GO" id="GO:0016779">
    <property type="term" value="F:nucleotidyltransferase activity"/>
    <property type="evidence" value="ECO:0007669"/>
    <property type="project" value="UniProtKB-KW"/>
</dbReference>
<feature type="domain" description="HTH marR-type" evidence="4">
    <location>
        <begin position="12"/>
        <end position="67"/>
    </location>
</feature>
<dbReference type="EMBL" id="RQZC01000030">
    <property type="protein sequence ID" value="RRD23653.1"/>
    <property type="molecule type" value="Genomic_DNA"/>
</dbReference>
<keyword evidence="7" id="KW-1185">Reference proteome</keyword>
<dbReference type="SUPFAM" id="SSF56112">
    <property type="entry name" value="Protein kinase-like (PK-like)"/>
    <property type="match status" value="1"/>
</dbReference>
<keyword evidence="1" id="KW-0808">Transferase</keyword>
<reference evidence="6 7" key="1">
    <citation type="submission" date="2018-11" db="EMBL/GenBank/DDBJ databases">
        <title>Genomes From Bacteria Associated with the Canine Oral Cavity: a Test Case for Automated Genome-Based Taxonomic Assignment.</title>
        <authorList>
            <person name="Coil D.A."/>
            <person name="Jospin G."/>
            <person name="Darling A.E."/>
            <person name="Wallis C."/>
            <person name="Davis I.J."/>
            <person name="Harris S."/>
            <person name="Eisen J.A."/>
            <person name="Holcombe L.J."/>
            <person name="O'Flynn C."/>
        </authorList>
    </citation>
    <scope>NUCLEOTIDE SEQUENCE [LARGE SCALE GENOMIC DNA]</scope>
    <source>
        <strain evidence="6 7">OH5050</strain>
    </source>
</reference>
<sequence length="618" mass="69435">MVPSVTTPAGALTQPQFDVLYALLRAGAALTQRQIHETTGMSLGAVNTAVRECEALGHIAERSITDTGRQALEPYRVDNAIIMAAGLSRRFAPISYERPKGTLRVRGEVLVERQIRQLQEAGIADITLVVGYKKEYFFHLAEQLGVRIVVNDDYVTRNNNGSLWLVREDLGNTYVCSSDDYFTVNPFDSHVYKAYYSAQYVEGPTQEWCLATGPGGRITGARVGGADAWTMLGHVYFDRAFSSAFRRILERVYHLPETLPKLWESIYIEHVKELDMVIRQYPAGVINEFDSVDEIRGFDPMFMENLDSEVFDNISSSLGCAKSEIQDFYPLKQGITNLSCHFSVSGEEYVYRHPGIGTDKIVDRQAEFEALHLARDLGLDGTFLTGDPLKGWKISRFIPDAHNLDASSTHELSQAMIMARSLHESGRTLSRSFDFIDEGIRYESLLTEHGPIDVPGYAELREKVMRLKAHADADGFPLVPSHNDFFPLNFLVDDRDGIHLIDWEYAGMSDVANDFGTMVVCAELSEERADAALGSYFGRRPTDVERRHFWAYVVFAGWCWYVWALVKAAEGDDAGEWLLIYYRHAANYVDALLDSYESGTTELPSPLDSHRLSTRSGS</sequence>
<dbReference type="Pfam" id="PF12804">
    <property type="entry name" value="NTP_transf_3"/>
    <property type="match status" value="1"/>
</dbReference>
<dbReference type="GO" id="GO:0003700">
    <property type="term" value="F:DNA-binding transcription factor activity"/>
    <property type="evidence" value="ECO:0007669"/>
    <property type="project" value="InterPro"/>
</dbReference>
<evidence type="ECO:0000259" key="5">
    <source>
        <dbReference type="Pfam" id="PF12804"/>
    </source>
</evidence>
<dbReference type="Proteomes" id="UP000271272">
    <property type="component" value="Unassembled WGS sequence"/>
</dbReference>
<dbReference type="InterPro" id="IPR011009">
    <property type="entry name" value="Kinase-like_dom_sf"/>
</dbReference>
<dbReference type="RefSeq" id="WP_124934684.1">
    <property type="nucleotide sequence ID" value="NZ_RQZC01000030.1"/>
</dbReference>
<dbReference type="InterPro" id="IPR036390">
    <property type="entry name" value="WH_DNA-bd_sf"/>
</dbReference>
<dbReference type="Pfam" id="PF12802">
    <property type="entry name" value="MarR_2"/>
    <property type="match status" value="1"/>
</dbReference>
<evidence type="ECO:0000259" key="3">
    <source>
        <dbReference type="Pfam" id="PF01636"/>
    </source>
</evidence>
<evidence type="ECO:0000256" key="1">
    <source>
        <dbReference type="ARBA" id="ARBA00022679"/>
    </source>
</evidence>
<dbReference type="PANTHER" id="PTHR43584:SF5">
    <property type="entry name" value="PROTEIN LICC"/>
    <property type="match status" value="1"/>
</dbReference>
<accession>A0A3P1UT33</accession>
<dbReference type="SUPFAM" id="SSF53448">
    <property type="entry name" value="Nucleotide-diphospho-sugar transferases"/>
    <property type="match status" value="1"/>
</dbReference>
<dbReference type="Pfam" id="PF01636">
    <property type="entry name" value="APH"/>
    <property type="match status" value="1"/>
</dbReference>
<organism evidence="6 7">
    <name type="scientific">Actinomyces bowdenii</name>
    <dbReference type="NCBI Taxonomy" id="131109"/>
    <lineage>
        <taxon>Bacteria</taxon>
        <taxon>Bacillati</taxon>
        <taxon>Actinomycetota</taxon>
        <taxon>Actinomycetes</taxon>
        <taxon>Actinomycetales</taxon>
        <taxon>Actinomycetaceae</taxon>
        <taxon>Actinomyces</taxon>
    </lineage>
</organism>
<dbReference type="Gene3D" id="3.90.1200.10">
    <property type="match status" value="1"/>
</dbReference>
<dbReference type="InterPro" id="IPR025877">
    <property type="entry name" value="MobA-like_NTP_Trfase"/>
</dbReference>
<evidence type="ECO:0000256" key="2">
    <source>
        <dbReference type="ARBA" id="ARBA00022695"/>
    </source>
</evidence>
<dbReference type="AlphaFoldDB" id="A0A3P1UT33"/>
<dbReference type="InterPro" id="IPR050065">
    <property type="entry name" value="GlmU-like"/>
</dbReference>
<dbReference type="Gene3D" id="1.10.10.10">
    <property type="entry name" value="Winged helix-like DNA-binding domain superfamily/Winged helix DNA-binding domain"/>
    <property type="match status" value="1"/>
</dbReference>
<dbReference type="InterPro" id="IPR029044">
    <property type="entry name" value="Nucleotide-diphossugar_trans"/>
</dbReference>
<proteinExistence type="predicted"/>
<dbReference type="CDD" id="cd05151">
    <property type="entry name" value="ChoK-like"/>
    <property type="match status" value="1"/>
</dbReference>
<dbReference type="CDD" id="cd02523">
    <property type="entry name" value="PC_cytidylyltransferase"/>
    <property type="match status" value="1"/>
</dbReference>
<dbReference type="SUPFAM" id="SSF46785">
    <property type="entry name" value="Winged helix' DNA-binding domain"/>
    <property type="match status" value="1"/>
</dbReference>
<dbReference type="InterPro" id="IPR002575">
    <property type="entry name" value="Aminoglycoside_PTrfase"/>
</dbReference>
<evidence type="ECO:0000313" key="7">
    <source>
        <dbReference type="Proteomes" id="UP000271272"/>
    </source>
</evidence>
<name>A0A3P1UT33_9ACTO</name>